<comment type="caution">
    <text evidence="2">The sequence shown here is derived from an EMBL/GenBank/DDBJ whole genome shotgun (WGS) entry which is preliminary data.</text>
</comment>
<proteinExistence type="predicted"/>
<evidence type="ECO:0000313" key="2">
    <source>
        <dbReference type="EMBL" id="NAS16822.1"/>
    </source>
</evidence>
<dbReference type="Proteomes" id="UP000474042">
    <property type="component" value="Unassembled WGS sequence"/>
</dbReference>
<gene>
    <name evidence="2" type="ORF">GND98_002730</name>
</gene>
<dbReference type="Pfam" id="PF05598">
    <property type="entry name" value="DUF772"/>
    <property type="match status" value="1"/>
</dbReference>
<evidence type="ECO:0000259" key="1">
    <source>
        <dbReference type="Pfam" id="PF05598"/>
    </source>
</evidence>
<sequence>MIDEFNKLHTTCGPKGYPIRALLNAFIAMQVERIPTLTDLSYKLKTNQILRCCCGFEVFGKTPSPATLSRFLTKLSMTISLENEFHNIIKKAIHFFYLCYATM</sequence>
<accession>A0A6L9EK32</accession>
<organism evidence="2 3">
    <name type="scientific">Clostridium butyricum</name>
    <dbReference type="NCBI Taxonomy" id="1492"/>
    <lineage>
        <taxon>Bacteria</taxon>
        <taxon>Bacillati</taxon>
        <taxon>Bacillota</taxon>
        <taxon>Clostridia</taxon>
        <taxon>Eubacteriales</taxon>
        <taxon>Clostridiaceae</taxon>
        <taxon>Clostridium</taxon>
    </lineage>
</organism>
<feature type="domain" description="Transposase InsH N-terminal" evidence="1">
    <location>
        <begin position="2"/>
        <end position="73"/>
    </location>
</feature>
<name>A0A6L9EK32_CLOBU</name>
<evidence type="ECO:0000313" key="3">
    <source>
        <dbReference type="Proteomes" id="UP000474042"/>
    </source>
</evidence>
<dbReference type="InterPro" id="IPR008490">
    <property type="entry name" value="Transposase_InsH_N"/>
</dbReference>
<dbReference type="EMBL" id="WOFV02000004">
    <property type="protein sequence ID" value="NAS16822.1"/>
    <property type="molecule type" value="Genomic_DNA"/>
</dbReference>
<reference evidence="2 3" key="1">
    <citation type="submission" date="2020-01" db="EMBL/GenBank/DDBJ databases">
        <title>Genome sequence of a 1,3-propanediol producer, Clostridium butyricum S3.</title>
        <authorList>
            <person name="Zhou J."/>
        </authorList>
    </citation>
    <scope>NUCLEOTIDE SEQUENCE [LARGE SCALE GENOMIC DNA]</scope>
    <source>
        <strain evidence="2 3">S3</strain>
    </source>
</reference>
<dbReference type="AlphaFoldDB" id="A0A6L9EK32"/>
<protein>
    <recommendedName>
        <fullName evidence="1">Transposase InsH N-terminal domain-containing protein</fullName>
    </recommendedName>
</protein>